<dbReference type="PROSITE" id="PS51257">
    <property type="entry name" value="PROKAR_LIPOPROTEIN"/>
    <property type="match status" value="1"/>
</dbReference>
<comment type="caution">
    <text evidence="2">Lacks conserved residue(s) required for the propagation of feature annotation.</text>
</comment>
<evidence type="ECO:0000256" key="1">
    <source>
        <dbReference type="ARBA" id="ARBA00023125"/>
    </source>
</evidence>
<feature type="compositionally biased region" description="Polar residues" evidence="4">
    <location>
        <begin position="144"/>
        <end position="155"/>
    </location>
</feature>
<keyword evidence="6" id="KW-1185">Reference proteome</keyword>
<dbReference type="NCBIfam" id="TIGR00621">
    <property type="entry name" value="ssb"/>
    <property type="match status" value="1"/>
</dbReference>
<dbReference type="EMBL" id="JAUDCG010000017">
    <property type="protein sequence ID" value="MDM8157041.1"/>
    <property type="molecule type" value="Genomic_DNA"/>
</dbReference>
<dbReference type="Proteomes" id="UP001529340">
    <property type="component" value="Unassembled WGS sequence"/>
</dbReference>
<dbReference type="CDD" id="cd04496">
    <property type="entry name" value="SSB_OBF"/>
    <property type="match status" value="1"/>
</dbReference>
<comment type="caution">
    <text evidence="5">The sequence shown here is derived from an EMBL/GenBank/DDBJ whole genome shotgun (WGS) entry which is preliminary data.</text>
</comment>
<dbReference type="RefSeq" id="WP_289607505.1">
    <property type="nucleotide sequence ID" value="NZ_JAUDCG010000017.1"/>
</dbReference>
<dbReference type="PANTHER" id="PTHR10302:SF27">
    <property type="entry name" value="SINGLE-STRANDED DNA-BINDING PROTEIN"/>
    <property type="match status" value="1"/>
</dbReference>
<dbReference type="PROSITE" id="PS50935">
    <property type="entry name" value="SSB"/>
    <property type="match status" value="1"/>
</dbReference>
<evidence type="ECO:0000256" key="4">
    <source>
        <dbReference type="SAM" id="MobiDB-lite"/>
    </source>
</evidence>
<evidence type="ECO:0000256" key="3">
    <source>
        <dbReference type="RuleBase" id="RU000524"/>
    </source>
</evidence>
<proteinExistence type="inferred from homology"/>
<keyword evidence="1 2" id="KW-0238">DNA-binding</keyword>
<dbReference type="InterPro" id="IPR012340">
    <property type="entry name" value="NA-bd_OB-fold"/>
</dbReference>
<accession>A0ABT7UBM8</accession>
<dbReference type="Pfam" id="PF00436">
    <property type="entry name" value="SSB"/>
    <property type="match status" value="1"/>
</dbReference>
<dbReference type="SUPFAM" id="SSF50249">
    <property type="entry name" value="Nucleic acid-binding proteins"/>
    <property type="match status" value="1"/>
</dbReference>
<evidence type="ECO:0000313" key="5">
    <source>
        <dbReference type="EMBL" id="MDM8157041.1"/>
    </source>
</evidence>
<dbReference type="Gene3D" id="2.40.50.140">
    <property type="entry name" value="Nucleic acid-binding proteins"/>
    <property type="match status" value="1"/>
</dbReference>
<name>A0ABT7UBM8_9FIRM</name>
<feature type="compositionally biased region" description="Low complexity" evidence="4">
    <location>
        <begin position="116"/>
        <end position="128"/>
    </location>
</feature>
<organism evidence="5 6">
    <name type="scientific">Amedibacillus dolichus</name>
    <dbReference type="NCBI Taxonomy" id="31971"/>
    <lineage>
        <taxon>Bacteria</taxon>
        <taxon>Bacillati</taxon>
        <taxon>Bacillota</taxon>
        <taxon>Erysipelotrichia</taxon>
        <taxon>Erysipelotrichales</taxon>
        <taxon>Erysipelotrichaceae</taxon>
        <taxon>Amedibacillus</taxon>
    </lineage>
</organism>
<dbReference type="HAMAP" id="MF_00984">
    <property type="entry name" value="SSB"/>
    <property type="match status" value="1"/>
</dbReference>
<feature type="region of interest" description="Disordered" evidence="4">
    <location>
        <begin position="105"/>
        <end position="172"/>
    </location>
</feature>
<reference evidence="6" key="1">
    <citation type="submission" date="2023-06" db="EMBL/GenBank/DDBJ databases">
        <title>Identification and characterization of horizontal gene transfer across gut microbiota members of farm animals based on homology search.</title>
        <authorList>
            <person name="Zeman M."/>
            <person name="Kubasova T."/>
            <person name="Jahodarova E."/>
            <person name="Nykrynova M."/>
            <person name="Rychlik I."/>
        </authorList>
    </citation>
    <scope>NUCLEOTIDE SEQUENCE [LARGE SCALE GENOMIC DNA]</scope>
    <source>
        <strain evidence="6">ET39</strain>
    </source>
</reference>
<evidence type="ECO:0000256" key="2">
    <source>
        <dbReference type="HAMAP-Rule" id="MF_00984"/>
    </source>
</evidence>
<dbReference type="PANTHER" id="PTHR10302">
    <property type="entry name" value="SINGLE-STRANDED DNA-BINDING PROTEIN"/>
    <property type="match status" value="1"/>
</dbReference>
<comment type="subunit">
    <text evidence="2">Homotetramer.</text>
</comment>
<reference evidence="5 6" key="3">
    <citation type="submission" date="2023-06" db="EMBL/GenBank/DDBJ databases">
        <authorList>
            <person name="Zeman M."/>
            <person name="Kubasova T."/>
            <person name="Jahodarova E."/>
            <person name="Nykrynova M."/>
            <person name="Rychlik I."/>
        </authorList>
    </citation>
    <scope>NUCLEOTIDE SEQUENCE [LARGE SCALE GENOMIC DNA]</scope>
    <source>
        <strain evidence="5 6">ET39</strain>
    </source>
</reference>
<gene>
    <name evidence="5" type="primary">ssb</name>
    <name evidence="5" type="ORF">QUV96_05245</name>
</gene>
<dbReference type="GO" id="GO:0003677">
    <property type="term" value="F:DNA binding"/>
    <property type="evidence" value="ECO:0007669"/>
    <property type="project" value="UniProtKB-KW"/>
</dbReference>
<protein>
    <recommendedName>
        <fullName evidence="2 3">Single-stranded DNA-binding protein</fullName>
        <shortName evidence="2">SSB</shortName>
    </recommendedName>
</protein>
<evidence type="ECO:0000313" key="6">
    <source>
        <dbReference type="Proteomes" id="UP001529340"/>
    </source>
</evidence>
<dbReference type="InterPro" id="IPR011344">
    <property type="entry name" value="ssDNA-bd"/>
</dbReference>
<sequence length="172" mass="18614">MINRVVLVGRLTRDPELRKTASGASVVSFTVACDRRFKSQGQPDADFISCVAWNKVADLMAQYLHKGSLVGVEGRIQTRNYDDANGRRVYVTEVVADSVQFLEPKGAGNNASGSYQQPGYQQPNMQQPAYSAPSGGYMAGNGGYSNEVNNNSFSNDFDAGDTLDIASDDLPF</sequence>
<reference evidence="5 6" key="2">
    <citation type="submission" date="2023-06" db="EMBL/GenBank/DDBJ databases">
        <title>Identification and characterization of horizontal gene transfer across gut microbiota members of farm animals based on homology search.</title>
        <authorList>
            <person name="Schwarzerova J."/>
            <person name="Nykrynova M."/>
            <person name="Jureckova K."/>
            <person name="Cejkova D."/>
            <person name="Rychlik I."/>
        </authorList>
    </citation>
    <scope>NUCLEOTIDE SEQUENCE [LARGE SCALE GENOMIC DNA]</scope>
    <source>
        <strain evidence="5 6">ET39</strain>
    </source>
</reference>
<dbReference type="InterPro" id="IPR000424">
    <property type="entry name" value="Primosome_PriB/ssb"/>
</dbReference>